<dbReference type="Proteomes" id="UP000316406">
    <property type="component" value="Unassembled WGS sequence"/>
</dbReference>
<organism evidence="1 2">
    <name type="scientific">Brevibacterium aurantiacum</name>
    <dbReference type="NCBI Taxonomy" id="273384"/>
    <lineage>
        <taxon>Bacteria</taxon>
        <taxon>Bacillati</taxon>
        <taxon>Actinomycetota</taxon>
        <taxon>Actinomycetes</taxon>
        <taxon>Micrococcales</taxon>
        <taxon>Brevibacteriaceae</taxon>
        <taxon>Brevibacterium</taxon>
    </lineage>
</organism>
<name>A0A556CBG9_BREAU</name>
<protein>
    <submittedName>
        <fullName evidence="1">Uncharacterized protein</fullName>
    </submittedName>
</protein>
<dbReference type="OrthoDB" id="9929231at2"/>
<dbReference type="RefSeq" id="WP_143923362.1">
    <property type="nucleotide sequence ID" value="NZ_VLTK01000008.1"/>
</dbReference>
<accession>A0A556CBG9</accession>
<evidence type="ECO:0000313" key="2">
    <source>
        <dbReference type="Proteomes" id="UP000316406"/>
    </source>
</evidence>
<evidence type="ECO:0000313" key="1">
    <source>
        <dbReference type="EMBL" id="TSI14656.1"/>
    </source>
</evidence>
<comment type="caution">
    <text evidence="1">The sequence shown here is derived from an EMBL/GenBank/DDBJ whole genome shotgun (WGS) entry which is preliminary data.</text>
</comment>
<sequence length="469" mass="52015">MSEAHQTMVTMIENYRAAKREQKQARTVTDGEDSEPIFRQYMQAVGNVFESFFTLGTSIVDDSEFDHEVWLTRVRAACEQMDSAEAKTRLSQWWQSLEQVTGRESAKSAHREMKSIINDYDQVWPLVAELDRRLEDQTTDKLMEAFKSAASSTPGMKLRVTEEVSDTVIRDETIFGPDEDRTDTKGVERTEDDISHLFGMDDSQAVMDQTHIWHSEAMNIVNNDRELSRASSMDDVLLSVKLAMSTTAVNDLEAGDLLPDIPTSMTGLKAGHAAFLRAQALMGMRGGLEEDGATYSRYEHGDGSAAQMLQAIACVGNLVQRAKLLYFPVADMELRAGDERVASTVPRDVPSFVVHDRPVLIGGLPIIGWLMHTDERGRILNTGLAVRVLSSAPDPVELTTHSCSFVHGPNAQVLGDIRTAVERSTWYLPSQLSLPGVPGSKKWRRNLAKQAKSALEQGSAAEVWLRASV</sequence>
<reference evidence="1 2" key="1">
    <citation type="submission" date="2019-07" db="EMBL/GenBank/DDBJ databases">
        <title>Draft genome sequence of Brevibacterium aurantiacum XU54 isolated from Xinjiang China.</title>
        <authorList>
            <person name="Xu X."/>
        </authorList>
    </citation>
    <scope>NUCLEOTIDE SEQUENCE [LARGE SCALE GENOMIC DNA]</scope>
    <source>
        <strain evidence="1 2">XU54</strain>
    </source>
</reference>
<dbReference type="EMBL" id="VLTK01000008">
    <property type="protein sequence ID" value="TSI14656.1"/>
    <property type="molecule type" value="Genomic_DNA"/>
</dbReference>
<gene>
    <name evidence="1" type="ORF">FO013_15010</name>
</gene>
<proteinExistence type="predicted"/>
<dbReference type="AlphaFoldDB" id="A0A556CBG9"/>
<keyword evidence="2" id="KW-1185">Reference proteome</keyword>